<keyword evidence="1" id="KW-0614">Plasmid</keyword>
<proteinExistence type="predicted"/>
<protein>
    <submittedName>
        <fullName evidence="1">Uncharacterized protein</fullName>
    </submittedName>
</protein>
<evidence type="ECO:0000313" key="1">
    <source>
        <dbReference type="EMBL" id="AWU96190.1"/>
    </source>
</evidence>
<reference evidence="1 2" key="1">
    <citation type="submission" date="2018-06" db="EMBL/GenBank/DDBJ databases">
        <title>Complete genome sequencing of Azospirillum sp. M2T2B2.</title>
        <authorList>
            <person name="Heo J."/>
            <person name="Kim S.-J."/>
            <person name="Kwon S.-W."/>
            <person name="Anandham R."/>
        </authorList>
    </citation>
    <scope>NUCLEOTIDE SEQUENCE [LARGE SCALE GENOMIC DNA]</scope>
    <source>
        <strain evidence="1 2">M2T2B2</strain>
        <plasmid evidence="1 2">unnamed7</plasmid>
    </source>
</reference>
<organism evidence="1 2">
    <name type="scientific">Azospirillum ramasamyi</name>
    <dbReference type="NCBI Taxonomy" id="682998"/>
    <lineage>
        <taxon>Bacteria</taxon>
        <taxon>Pseudomonadati</taxon>
        <taxon>Pseudomonadota</taxon>
        <taxon>Alphaproteobacteria</taxon>
        <taxon>Rhodospirillales</taxon>
        <taxon>Azospirillaceae</taxon>
        <taxon>Azospirillum</taxon>
    </lineage>
</organism>
<dbReference type="KEGG" id="azm:DM194_17940"/>
<dbReference type="Proteomes" id="UP000249605">
    <property type="component" value="Plasmid unnamed7"/>
</dbReference>
<name>A0A2U9S9K9_9PROT</name>
<gene>
    <name evidence="1" type="ORF">DM194_17940</name>
</gene>
<dbReference type="EMBL" id="CP029831">
    <property type="protein sequence ID" value="AWU96190.1"/>
    <property type="molecule type" value="Genomic_DNA"/>
</dbReference>
<dbReference type="AlphaFoldDB" id="A0A2U9S9K9"/>
<evidence type="ECO:0000313" key="2">
    <source>
        <dbReference type="Proteomes" id="UP000249605"/>
    </source>
</evidence>
<sequence length="72" mass="8514">MIELLNYIHLLSIDFSRHLKMEAGFLKPSRQLIILVDIDLSPLDIVFQRNLNQNAHEHGNRVYMLLKIEMKL</sequence>
<geneLocation type="plasmid" evidence="1 2">
    <name>unnamed7</name>
</geneLocation>
<accession>A0A2U9S9K9</accession>
<keyword evidence="2" id="KW-1185">Reference proteome</keyword>